<name>R7YL59_CONA1</name>
<proteinExistence type="predicted"/>
<evidence type="ECO:0000313" key="2">
    <source>
        <dbReference type="Proteomes" id="UP000016924"/>
    </source>
</evidence>
<dbReference type="GeneID" id="19899089"/>
<reference evidence="2" key="1">
    <citation type="submission" date="2012-06" db="EMBL/GenBank/DDBJ databases">
        <title>The genome sequence of Coniosporium apollinis CBS 100218.</title>
        <authorList>
            <consortium name="The Broad Institute Genome Sequencing Platform"/>
            <person name="Cuomo C."/>
            <person name="Gorbushina A."/>
            <person name="Noack S."/>
            <person name="Walker B."/>
            <person name="Young S.K."/>
            <person name="Zeng Q."/>
            <person name="Gargeya S."/>
            <person name="Fitzgerald M."/>
            <person name="Haas B."/>
            <person name="Abouelleil A."/>
            <person name="Alvarado L."/>
            <person name="Arachchi H.M."/>
            <person name="Berlin A.M."/>
            <person name="Chapman S.B."/>
            <person name="Goldberg J."/>
            <person name="Griggs A."/>
            <person name="Gujja S."/>
            <person name="Hansen M."/>
            <person name="Howarth C."/>
            <person name="Imamovic A."/>
            <person name="Larimer J."/>
            <person name="McCowan C."/>
            <person name="Montmayeur A."/>
            <person name="Murphy C."/>
            <person name="Neiman D."/>
            <person name="Pearson M."/>
            <person name="Priest M."/>
            <person name="Roberts A."/>
            <person name="Saif S."/>
            <person name="Shea T."/>
            <person name="Sisk P."/>
            <person name="Sykes S."/>
            <person name="Wortman J."/>
            <person name="Nusbaum C."/>
            <person name="Birren B."/>
        </authorList>
    </citation>
    <scope>NUCLEOTIDE SEQUENCE [LARGE SCALE GENOMIC DNA]</scope>
    <source>
        <strain evidence="2">CBS 100218</strain>
    </source>
</reference>
<dbReference type="HOGENOM" id="CLU_1652057_0_0_1"/>
<dbReference type="EMBL" id="JH767559">
    <property type="protein sequence ID" value="EON62554.1"/>
    <property type="molecule type" value="Genomic_DNA"/>
</dbReference>
<dbReference type="OrthoDB" id="5314997at2759"/>
<evidence type="ECO:0000313" key="1">
    <source>
        <dbReference type="EMBL" id="EON62554.1"/>
    </source>
</evidence>
<keyword evidence="2" id="KW-1185">Reference proteome</keyword>
<dbReference type="AlphaFoldDB" id="R7YL59"/>
<gene>
    <name evidence="1" type="ORF">W97_01778</name>
</gene>
<accession>R7YL59</accession>
<protein>
    <submittedName>
        <fullName evidence="1">Uncharacterized protein</fullName>
    </submittedName>
</protein>
<sequence>MPLLPPPSRALPPNLLRSPPQDLVVCCRPPALSYISRTAHPNALLLVSHQLHAEYTTSIRASALHGFRLNPLVLHSASFHHFVAPLLSSVRRVSLDVSLKAELGALSPVDGRACHADAMAALALDRPKLFVAVMGKAHDTTIARHQPWSERALNRECWAL</sequence>
<dbReference type="Proteomes" id="UP000016924">
    <property type="component" value="Unassembled WGS sequence"/>
</dbReference>
<dbReference type="RefSeq" id="XP_007777871.1">
    <property type="nucleotide sequence ID" value="XM_007779681.1"/>
</dbReference>
<organism evidence="1 2">
    <name type="scientific">Coniosporium apollinis (strain CBS 100218)</name>
    <name type="common">Rock-inhabiting black yeast</name>
    <dbReference type="NCBI Taxonomy" id="1168221"/>
    <lineage>
        <taxon>Eukaryota</taxon>
        <taxon>Fungi</taxon>
        <taxon>Dikarya</taxon>
        <taxon>Ascomycota</taxon>
        <taxon>Pezizomycotina</taxon>
        <taxon>Dothideomycetes</taxon>
        <taxon>Dothideomycetes incertae sedis</taxon>
        <taxon>Coniosporium</taxon>
    </lineage>
</organism>